<evidence type="ECO:0000313" key="10">
    <source>
        <dbReference type="Proteomes" id="UP001596410"/>
    </source>
</evidence>
<name>A0ABW2EP83_9BACI</name>
<dbReference type="InterPro" id="IPR000620">
    <property type="entry name" value="EamA_dom"/>
</dbReference>
<keyword evidence="6 7" id="KW-0472">Membrane</keyword>
<evidence type="ECO:0000259" key="8">
    <source>
        <dbReference type="Pfam" id="PF00892"/>
    </source>
</evidence>
<feature type="transmembrane region" description="Helical" evidence="7">
    <location>
        <begin position="180"/>
        <end position="202"/>
    </location>
</feature>
<evidence type="ECO:0000256" key="1">
    <source>
        <dbReference type="ARBA" id="ARBA00004651"/>
    </source>
</evidence>
<feature type="transmembrane region" description="Helical" evidence="7">
    <location>
        <begin position="5"/>
        <end position="24"/>
    </location>
</feature>
<evidence type="ECO:0000256" key="3">
    <source>
        <dbReference type="ARBA" id="ARBA00022475"/>
    </source>
</evidence>
<evidence type="ECO:0000256" key="2">
    <source>
        <dbReference type="ARBA" id="ARBA00007362"/>
    </source>
</evidence>
<feature type="transmembrane region" description="Helical" evidence="7">
    <location>
        <begin position="214"/>
        <end position="233"/>
    </location>
</feature>
<feature type="domain" description="EamA" evidence="8">
    <location>
        <begin position="150"/>
        <end position="287"/>
    </location>
</feature>
<feature type="transmembrane region" description="Helical" evidence="7">
    <location>
        <begin position="30"/>
        <end position="53"/>
    </location>
</feature>
<reference evidence="10" key="1">
    <citation type="journal article" date="2019" name="Int. J. Syst. Evol. Microbiol.">
        <title>The Global Catalogue of Microorganisms (GCM) 10K type strain sequencing project: providing services to taxonomists for standard genome sequencing and annotation.</title>
        <authorList>
            <consortium name="The Broad Institute Genomics Platform"/>
            <consortium name="The Broad Institute Genome Sequencing Center for Infectious Disease"/>
            <person name="Wu L."/>
            <person name="Ma J."/>
        </authorList>
    </citation>
    <scope>NUCLEOTIDE SEQUENCE [LARGE SCALE GENOMIC DNA]</scope>
    <source>
        <strain evidence="10">CGMCC 4.1621</strain>
    </source>
</reference>
<dbReference type="InterPro" id="IPR037185">
    <property type="entry name" value="EmrE-like"/>
</dbReference>
<feature type="transmembrane region" description="Helical" evidence="7">
    <location>
        <begin position="91"/>
        <end position="112"/>
    </location>
</feature>
<feature type="transmembrane region" description="Helical" evidence="7">
    <location>
        <begin position="148"/>
        <end position="168"/>
    </location>
</feature>
<dbReference type="Pfam" id="PF00892">
    <property type="entry name" value="EamA"/>
    <property type="match status" value="2"/>
</dbReference>
<feature type="transmembrane region" description="Helical" evidence="7">
    <location>
        <begin position="119"/>
        <end position="136"/>
    </location>
</feature>
<organism evidence="9 10">
    <name type="scientific">Halobacillus seohaensis</name>
    <dbReference type="NCBI Taxonomy" id="447421"/>
    <lineage>
        <taxon>Bacteria</taxon>
        <taxon>Bacillati</taxon>
        <taxon>Bacillota</taxon>
        <taxon>Bacilli</taxon>
        <taxon>Bacillales</taxon>
        <taxon>Bacillaceae</taxon>
        <taxon>Halobacillus</taxon>
    </lineage>
</organism>
<dbReference type="Proteomes" id="UP001596410">
    <property type="component" value="Unassembled WGS sequence"/>
</dbReference>
<feature type="transmembrane region" description="Helical" evidence="7">
    <location>
        <begin position="65"/>
        <end position="85"/>
    </location>
</feature>
<dbReference type="PANTHER" id="PTHR32322">
    <property type="entry name" value="INNER MEMBRANE TRANSPORTER"/>
    <property type="match status" value="1"/>
</dbReference>
<keyword evidence="3" id="KW-1003">Cell membrane</keyword>
<evidence type="ECO:0000256" key="7">
    <source>
        <dbReference type="SAM" id="Phobius"/>
    </source>
</evidence>
<protein>
    <submittedName>
        <fullName evidence="9">DMT family transporter</fullName>
    </submittedName>
</protein>
<keyword evidence="10" id="KW-1185">Reference proteome</keyword>
<dbReference type="EMBL" id="JBHSZV010000037">
    <property type="protein sequence ID" value="MFC7063052.1"/>
    <property type="molecule type" value="Genomic_DNA"/>
</dbReference>
<evidence type="ECO:0000313" key="9">
    <source>
        <dbReference type="EMBL" id="MFC7063052.1"/>
    </source>
</evidence>
<gene>
    <name evidence="9" type="ORF">ACFQIC_14580</name>
</gene>
<comment type="caution">
    <text evidence="9">The sequence shown here is derived from an EMBL/GenBank/DDBJ whole genome shotgun (WGS) entry which is preliminary data.</text>
</comment>
<feature type="transmembrane region" description="Helical" evidence="7">
    <location>
        <begin position="270"/>
        <end position="287"/>
    </location>
</feature>
<dbReference type="PANTHER" id="PTHR32322:SF18">
    <property type="entry name" value="S-ADENOSYLMETHIONINE_S-ADENOSYLHOMOCYSTEINE TRANSPORTER"/>
    <property type="match status" value="1"/>
</dbReference>
<evidence type="ECO:0000256" key="5">
    <source>
        <dbReference type="ARBA" id="ARBA00022989"/>
    </source>
</evidence>
<sequence>MYPYLLMILVVFMYAGNILIGKAINELPPLTITFFRLLIAFIVLFPIGYRSAWKNRSVFLQYKKPVLVLALSGIALFNIFIYGSLQFTTSSNVAILESAIPAVTVIFSVFILQEKLKKLQWAGVVLSLIGALWVIMDGKLFSLTSLEWNIGDFIMIGAILSWSIYSIFVKLHMFRFPPYAAVLVMTGVGLLVLFPAAIIEWWVVGVPSLGNVNYLIALLYLGIFPSFIALIFYNRAVNLLSASKASIFLNFLPVVTMIGASIWLGEQITWMHIIGAIIVIVGVLLTTQGGKLKKREEISELTTKVKGKT</sequence>
<evidence type="ECO:0000256" key="4">
    <source>
        <dbReference type="ARBA" id="ARBA00022692"/>
    </source>
</evidence>
<proteinExistence type="inferred from homology"/>
<accession>A0ABW2EP83</accession>
<feature type="domain" description="EamA" evidence="8">
    <location>
        <begin position="3"/>
        <end position="135"/>
    </location>
</feature>
<dbReference type="InterPro" id="IPR050638">
    <property type="entry name" value="AA-Vitamin_Transporters"/>
</dbReference>
<comment type="subcellular location">
    <subcellularLocation>
        <location evidence="1">Cell membrane</location>
        <topology evidence="1">Multi-pass membrane protein</topology>
    </subcellularLocation>
</comment>
<feature type="transmembrane region" description="Helical" evidence="7">
    <location>
        <begin position="245"/>
        <end position="264"/>
    </location>
</feature>
<keyword evidence="4 7" id="KW-0812">Transmembrane</keyword>
<keyword evidence="5 7" id="KW-1133">Transmembrane helix</keyword>
<evidence type="ECO:0000256" key="6">
    <source>
        <dbReference type="ARBA" id="ARBA00023136"/>
    </source>
</evidence>
<dbReference type="SUPFAM" id="SSF103481">
    <property type="entry name" value="Multidrug resistance efflux transporter EmrE"/>
    <property type="match status" value="2"/>
</dbReference>
<comment type="similarity">
    <text evidence="2">Belongs to the EamA transporter family.</text>
</comment>